<reference evidence="2 3" key="1">
    <citation type="submission" date="2018-02" db="EMBL/GenBank/DDBJ databases">
        <title>Novel Leptospira species isolated from soil and water in Japan.</title>
        <authorList>
            <person name="Nakao R."/>
            <person name="Masuzawa T."/>
        </authorList>
    </citation>
    <scope>NUCLEOTIDE SEQUENCE [LARGE SCALE GENOMIC DNA]</scope>
    <source>
        <strain evidence="2 3">YH101</strain>
    </source>
</reference>
<accession>A0A2P2DXA7</accession>
<keyword evidence="3" id="KW-1185">Reference proteome</keyword>
<protein>
    <submittedName>
        <fullName evidence="2">Uncharacterized protein</fullName>
    </submittedName>
</protein>
<dbReference type="RefSeq" id="WP_108973880.1">
    <property type="nucleotide sequence ID" value="NZ_BFBB01000002.1"/>
</dbReference>
<sequence length="374" mass="43116">MKDDTSPLLFWDHRKQSQKVTNAILVAVSAISVLVTFGVSYIILMENESNLFLLLFILPGSLAFGLLPFLIIFIAQKKNKKIEFQRSLKKIYIYEGKVCKNELSYHQIQSIKQSRYTYVVKNKNSSRTVTVFTVVAPDCMDQILAESLDIFQIRQFAETIAKELRVDIQTESGEVRKFSDLDLPLHERIPEDSDLATRPSFPKESYLSWTETKDSLSIVSQYKPTLFLFLAALLSFILFVFFQLLISDVWEVSFFSWSGFPPTLSESIYLALCFLLLAGPSGYVLYQFRRKKEWTFGKERITIGNKQVFYKDLEELLLEPPHLIFVGDKSVLKLSLHFFTPLPYQTDLKKAILFAIQSKAKETSASFRGFQTEF</sequence>
<evidence type="ECO:0000256" key="1">
    <source>
        <dbReference type="SAM" id="Phobius"/>
    </source>
</evidence>
<dbReference type="EMBL" id="BFBB01000002">
    <property type="protein sequence ID" value="GBF49268.1"/>
    <property type="molecule type" value="Genomic_DNA"/>
</dbReference>
<keyword evidence="1" id="KW-0472">Membrane</keyword>
<dbReference type="OrthoDB" id="320645at2"/>
<feature type="transmembrane region" description="Helical" evidence="1">
    <location>
        <begin position="267"/>
        <end position="286"/>
    </location>
</feature>
<keyword evidence="1" id="KW-1133">Transmembrane helix</keyword>
<dbReference type="Proteomes" id="UP000245133">
    <property type="component" value="Unassembled WGS sequence"/>
</dbReference>
<gene>
    <name evidence="2" type="ORF">LPTSP4_07780</name>
</gene>
<dbReference type="AlphaFoldDB" id="A0A2P2DXA7"/>
<feature type="transmembrane region" description="Helical" evidence="1">
    <location>
        <begin position="226"/>
        <end position="247"/>
    </location>
</feature>
<keyword evidence="1" id="KW-0812">Transmembrane</keyword>
<evidence type="ECO:0000313" key="2">
    <source>
        <dbReference type="EMBL" id="GBF49268.1"/>
    </source>
</evidence>
<feature type="transmembrane region" description="Helical" evidence="1">
    <location>
        <begin position="20"/>
        <end position="45"/>
    </location>
</feature>
<comment type="caution">
    <text evidence="2">The sequence shown here is derived from an EMBL/GenBank/DDBJ whole genome shotgun (WGS) entry which is preliminary data.</text>
</comment>
<organism evidence="2 3">
    <name type="scientific">Leptospira ryugenii</name>
    <dbReference type="NCBI Taxonomy" id="1917863"/>
    <lineage>
        <taxon>Bacteria</taxon>
        <taxon>Pseudomonadati</taxon>
        <taxon>Spirochaetota</taxon>
        <taxon>Spirochaetia</taxon>
        <taxon>Leptospirales</taxon>
        <taxon>Leptospiraceae</taxon>
        <taxon>Leptospira</taxon>
    </lineage>
</organism>
<proteinExistence type="predicted"/>
<evidence type="ECO:0000313" key="3">
    <source>
        <dbReference type="Proteomes" id="UP000245133"/>
    </source>
</evidence>
<name>A0A2P2DXA7_9LEPT</name>
<feature type="transmembrane region" description="Helical" evidence="1">
    <location>
        <begin position="51"/>
        <end position="75"/>
    </location>
</feature>